<comment type="caution">
    <text evidence="3">The sequence shown here is derived from an EMBL/GenBank/DDBJ whole genome shotgun (WGS) entry which is preliminary data.</text>
</comment>
<dbReference type="Gene3D" id="3.40.50.2000">
    <property type="entry name" value="Glycogen Phosphorylase B"/>
    <property type="match status" value="2"/>
</dbReference>
<dbReference type="EMBL" id="DTBE01000064">
    <property type="protein sequence ID" value="HGQ59561.1"/>
    <property type="molecule type" value="Genomic_DNA"/>
</dbReference>
<dbReference type="SUPFAM" id="SSF53756">
    <property type="entry name" value="UDP-Glycosyltransferase/glycogen phosphorylase"/>
    <property type="match status" value="1"/>
</dbReference>
<feature type="domain" description="Glycosyl transferase family 28 C-terminal" evidence="2">
    <location>
        <begin position="183"/>
        <end position="272"/>
    </location>
</feature>
<dbReference type="PANTHER" id="PTHR21015:SF22">
    <property type="entry name" value="GLYCOSYLTRANSFERASE"/>
    <property type="match status" value="1"/>
</dbReference>
<protein>
    <submittedName>
        <fullName evidence="3">Polysaccharide biosynthesis protein</fullName>
    </submittedName>
</protein>
<evidence type="ECO:0000256" key="1">
    <source>
        <dbReference type="ARBA" id="ARBA00006962"/>
    </source>
</evidence>
<comment type="similarity">
    <text evidence="1">Belongs to the glycosyltransferase 28 family.</text>
</comment>
<proteinExistence type="inferred from homology"/>
<dbReference type="InterPro" id="IPR007235">
    <property type="entry name" value="Glyco_trans_28_C"/>
</dbReference>
<dbReference type="Pfam" id="PF08660">
    <property type="entry name" value="Alg14"/>
    <property type="match status" value="1"/>
</dbReference>
<accession>A0A7J3KFE0</accession>
<dbReference type="InterPro" id="IPR013969">
    <property type="entry name" value="Oligosacch_biosynth_Alg14"/>
</dbReference>
<organism evidence="3">
    <name type="scientific">Staphylothermus marinus</name>
    <dbReference type="NCBI Taxonomy" id="2280"/>
    <lineage>
        <taxon>Archaea</taxon>
        <taxon>Thermoproteota</taxon>
        <taxon>Thermoprotei</taxon>
        <taxon>Desulfurococcales</taxon>
        <taxon>Desulfurococcaceae</taxon>
        <taxon>Staphylothermus</taxon>
    </lineage>
</organism>
<name>A0A7J3KFE0_STAMA</name>
<reference evidence="3" key="1">
    <citation type="journal article" date="2020" name="mSystems">
        <title>Genome- and Community-Level Interaction Insights into Carbon Utilization and Element Cycling Functions of Hydrothermarchaeota in Hydrothermal Sediment.</title>
        <authorList>
            <person name="Zhou Z."/>
            <person name="Liu Y."/>
            <person name="Xu W."/>
            <person name="Pan J."/>
            <person name="Luo Z.H."/>
            <person name="Li M."/>
        </authorList>
    </citation>
    <scope>NUCLEOTIDE SEQUENCE [LARGE SCALE GENOMIC DNA]</scope>
    <source>
        <strain evidence="3">SpSt-638</strain>
    </source>
</reference>
<dbReference type="GO" id="GO:0016758">
    <property type="term" value="F:hexosyltransferase activity"/>
    <property type="evidence" value="ECO:0007669"/>
    <property type="project" value="InterPro"/>
</dbReference>
<sequence length="335" mass="38078">MVEYTRILILASGGGHTGYAISIAERLIELDPSIEPLFIVPRGDKWSIDRINRKLGETKFIEVAKLRNPGESFVKIIYMLPRTFIDSLRIHGFFDVMICTGSNHGIIPVITAWFRRVVKSIYCIEDVFRLEKPSRAVNILHKLGLANVFLQWREQYRLYDKRSIYAGLVYEKPMYRSVDKGYILVTMGTLGHPSLAELLLKTNLEYVIVQTGRLVDPQYIRSRKTGWRVFQFDPDIDKLIAEASVIVSSPGLTAINAAIAYRKPTIMVYNPNIVLGASFKEIARVAEMLNIPFINPLNIEPGFFEEIVLNAKPTSVEVVDGGYNISKYIVEFLND</sequence>
<gene>
    <name evidence="3" type="ORF">ENU09_02445</name>
</gene>
<evidence type="ECO:0000259" key="2">
    <source>
        <dbReference type="Pfam" id="PF04101"/>
    </source>
</evidence>
<evidence type="ECO:0000313" key="3">
    <source>
        <dbReference type="EMBL" id="HGQ59561.1"/>
    </source>
</evidence>
<dbReference type="GO" id="GO:0006488">
    <property type="term" value="P:dolichol-linked oligosaccharide biosynthetic process"/>
    <property type="evidence" value="ECO:0007669"/>
    <property type="project" value="InterPro"/>
</dbReference>
<dbReference type="PANTHER" id="PTHR21015">
    <property type="entry name" value="UDP-N-ACETYLGLUCOSAMINE--N-ACETYLMURAMYL-(PENTAPEPTIDE) PYROPHOSPHORYL-UNDECAPRENOL N-ACETYLGLUCOSAMINE TRANSFERASE 1"/>
    <property type="match status" value="1"/>
</dbReference>
<dbReference type="AlphaFoldDB" id="A0A7J3KFE0"/>
<dbReference type="Pfam" id="PF04101">
    <property type="entry name" value="Glyco_tran_28_C"/>
    <property type="match status" value="1"/>
</dbReference>